<gene>
    <name evidence="2" type="ORF">J2S77_001957</name>
</gene>
<sequence length="249" mass="28184">MSTLSNRNIKLVDGSPEYVVVEEIGDIQTDGAFEQLLSDLETYTTTKQTQSVSIVLNEQEATKSKFPQKLKTSGFQLVDSQYFYKRNLADLPPHDGNVQFDLKPLKQTSPDLFKRVWQEASADSLNASFVSVDREFEGMKKELGPGYANSCLTVFVNDDPVGVTMPQIEPGTTDEGRLFYFGIIPKYRGQGWGRALHLQSLHYLRKMGAIYYIGGTGEHNKPMQHIFEANGCCILEKKYTYKLKQDMKK</sequence>
<evidence type="ECO:0000313" key="2">
    <source>
        <dbReference type="EMBL" id="MDQ0159970.1"/>
    </source>
</evidence>
<comment type="caution">
    <text evidence="2">The sequence shown here is derived from an EMBL/GenBank/DDBJ whole genome shotgun (WGS) entry which is preliminary data.</text>
</comment>
<dbReference type="InterPro" id="IPR000182">
    <property type="entry name" value="GNAT_dom"/>
</dbReference>
<evidence type="ECO:0000313" key="3">
    <source>
        <dbReference type="Proteomes" id="UP001224359"/>
    </source>
</evidence>
<accession>A0ABT9VG65</accession>
<dbReference type="RefSeq" id="WP_306976850.1">
    <property type="nucleotide sequence ID" value="NZ_JAUSTQ010000007.1"/>
</dbReference>
<evidence type="ECO:0000259" key="1">
    <source>
        <dbReference type="PROSITE" id="PS51186"/>
    </source>
</evidence>
<proteinExistence type="predicted"/>
<reference evidence="2 3" key="1">
    <citation type="submission" date="2023-07" db="EMBL/GenBank/DDBJ databases">
        <title>Genomic Encyclopedia of Type Strains, Phase IV (KMG-IV): sequencing the most valuable type-strain genomes for metagenomic binning, comparative biology and taxonomic classification.</title>
        <authorList>
            <person name="Goeker M."/>
        </authorList>
    </citation>
    <scope>NUCLEOTIDE SEQUENCE [LARGE SCALE GENOMIC DNA]</scope>
    <source>
        <strain evidence="2 3">DSM 16460</strain>
    </source>
</reference>
<dbReference type="PROSITE" id="PS51186">
    <property type="entry name" value="GNAT"/>
    <property type="match status" value="1"/>
</dbReference>
<name>A0ABT9VG65_9BACI</name>
<protein>
    <submittedName>
        <fullName evidence="2">Ribosomal protein S18 acetylase RimI-like enzyme</fullName>
    </submittedName>
</protein>
<dbReference type="EMBL" id="JAUSTQ010000007">
    <property type="protein sequence ID" value="MDQ0159970.1"/>
    <property type="molecule type" value="Genomic_DNA"/>
</dbReference>
<dbReference type="Gene3D" id="3.40.630.30">
    <property type="match status" value="1"/>
</dbReference>
<feature type="domain" description="N-acetyltransferase" evidence="1">
    <location>
        <begin position="100"/>
        <end position="249"/>
    </location>
</feature>
<dbReference type="SUPFAM" id="SSF55729">
    <property type="entry name" value="Acyl-CoA N-acyltransferases (Nat)"/>
    <property type="match status" value="1"/>
</dbReference>
<dbReference type="Proteomes" id="UP001224359">
    <property type="component" value="Unassembled WGS sequence"/>
</dbReference>
<dbReference type="InterPro" id="IPR016181">
    <property type="entry name" value="Acyl_CoA_acyltransferase"/>
</dbReference>
<dbReference type="CDD" id="cd04301">
    <property type="entry name" value="NAT_SF"/>
    <property type="match status" value="1"/>
</dbReference>
<dbReference type="Pfam" id="PF00583">
    <property type="entry name" value="Acetyltransf_1"/>
    <property type="match status" value="1"/>
</dbReference>
<organism evidence="2 3">
    <name type="scientific">Alkalibacillus salilacus</name>
    <dbReference type="NCBI Taxonomy" id="284582"/>
    <lineage>
        <taxon>Bacteria</taxon>
        <taxon>Bacillati</taxon>
        <taxon>Bacillota</taxon>
        <taxon>Bacilli</taxon>
        <taxon>Bacillales</taxon>
        <taxon>Bacillaceae</taxon>
        <taxon>Alkalibacillus</taxon>
    </lineage>
</organism>
<keyword evidence="3" id="KW-1185">Reference proteome</keyword>